<dbReference type="RefSeq" id="WP_093846900.1">
    <property type="nucleotide sequence ID" value="NZ_FOSG01000001.1"/>
</dbReference>
<feature type="transmembrane region" description="Helical" evidence="12">
    <location>
        <begin position="151"/>
        <end position="170"/>
    </location>
</feature>
<feature type="domain" description="ABC transmembrane type-1" evidence="14">
    <location>
        <begin position="15"/>
        <end position="294"/>
    </location>
</feature>
<comment type="subcellular location">
    <subcellularLocation>
        <location evidence="1">Cell inner membrane</location>
        <topology evidence="1">Multi-pass membrane protein</topology>
    </subcellularLocation>
</comment>
<feature type="region of interest" description="Disordered" evidence="11">
    <location>
        <begin position="310"/>
        <end position="351"/>
    </location>
</feature>
<feature type="compositionally biased region" description="Basic and acidic residues" evidence="11">
    <location>
        <begin position="323"/>
        <end position="345"/>
    </location>
</feature>
<dbReference type="OrthoDB" id="9806127at2"/>
<dbReference type="PROSITE" id="PS50893">
    <property type="entry name" value="ABC_TRANSPORTER_2"/>
    <property type="match status" value="1"/>
</dbReference>
<evidence type="ECO:0000256" key="12">
    <source>
        <dbReference type="SAM" id="Phobius"/>
    </source>
</evidence>
<evidence type="ECO:0000256" key="9">
    <source>
        <dbReference type="ARBA" id="ARBA00023136"/>
    </source>
</evidence>
<dbReference type="PANTHER" id="PTHR43394">
    <property type="entry name" value="ATP-DEPENDENT PERMEASE MDL1, MITOCHONDRIAL"/>
    <property type="match status" value="1"/>
</dbReference>
<keyword evidence="5 12" id="KW-0812">Transmembrane</keyword>
<dbReference type="Proteomes" id="UP000198928">
    <property type="component" value="Unassembled WGS sequence"/>
</dbReference>
<keyword evidence="9 12" id="KW-0472">Membrane</keyword>
<dbReference type="InterPro" id="IPR011527">
    <property type="entry name" value="ABC1_TM_dom"/>
</dbReference>
<dbReference type="GO" id="GO:0015421">
    <property type="term" value="F:ABC-type oligopeptide transporter activity"/>
    <property type="evidence" value="ECO:0007669"/>
    <property type="project" value="TreeGrafter"/>
</dbReference>
<evidence type="ECO:0000256" key="8">
    <source>
        <dbReference type="ARBA" id="ARBA00022989"/>
    </source>
</evidence>
<keyword evidence="7 15" id="KW-0067">ATP-binding</keyword>
<reference evidence="16" key="1">
    <citation type="submission" date="2016-10" db="EMBL/GenBank/DDBJ databases">
        <authorList>
            <person name="Varghese N."/>
            <person name="Submissions S."/>
        </authorList>
    </citation>
    <scope>NUCLEOTIDE SEQUENCE [LARGE SCALE GENOMIC DNA]</scope>
    <source>
        <strain evidence="16">PL19</strain>
    </source>
</reference>
<evidence type="ECO:0000256" key="2">
    <source>
        <dbReference type="ARBA" id="ARBA00022448"/>
    </source>
</evidence>
<feature type="transmembrane region" description="Helical" evidence="12">
    <location>
        <begin position="12"/>
        <end position="35"/>
    </location>
</feature>
<evidence type="ECO:0000256" key="4">
    <source>
        <dbReference type="ARBA" id="ARBA00022519"/>
    </source>
</evidence>
<feature type="transmembrane region" description="Helical" evidence="12">
    <location>
        <begin position="228"/>
        <end position="251"/>
    </location>
</feature>
<dbReference type="GO" id="GO:0016887">
    <property type="term" value="F:ATP hydrolysis activity"/>
    <property type="evidence" value="ECO:0007669"/>
    <property type="project" value="InterPro"/>
</dbReference>
<keyword evidence="2" id="KW-0813">Transport</keyword>
<name>A0A1I3U614_9ACTN</name>
<dbReference type="InterPro" id="IPR003593">
    <property type="entry name" value="AAA+_ATPase"/>
</dbReference>
<comment type="similarity">
    <text evidence="10">Belongs to the ABC transporter superfamily. Siderophore-Fe(3+) uptake transporter (SIUT) (TC 3.A.1.21) family.</text>
</comment>
<sequence>MNLREIVRRHRALLIAGVGMGLVGAAATLAQPWMLGRLIEAVSREESIAWPITFIALFFVVDAALGAGHAYAIGRAGENIAFDARRVLGGRLLRSQIPHFSRLEHGDVFARTVSDTSVACLIIAQALAQVVTSVFMVVGGVVLMARLDWRLLLTTVGCLGLASVAALLLARRVRVAALRNREEIGAFGSGLQRVLGAITTVKASRAEERETEELAGLADRARRSGIRVAGFSALLTPTMNVGTQLSLAVVISWGMARVATGSLSPADLTSFVMYLFYLVAPLVMLFMSIGQIQQGRAAVQRVTELGAVPQEEDEAAARPGAAESKEFKEPGESKEPREPRERESDAEPAPAVGFEGVDFSYQEGVPVLRNVSFTVPDRGLTAIVGSSGAGKTTLFQLIERFHRPDTGTVRVGGRDIAGLRLAELRSMVGYVEQDAPLLRGTIRENLMYANPGADGTEVARALRLASLDGFVAELPGGLDTELGERGAGLSGGQRQRLAIARTLLQRPEVILLDEVTAHLDSDTEAALRDAITEAARECAVLAIAHRLSTIVRADRIIVMEEGRVRAIGTHQELMEADEVYRRLAGQQFAAEGVPA</sequence>
<dbReference type="GO" id="GO:0005886">
    <property type="term" value="C:plasma membrane"/>
    <property type="evidence" value="ECO:0007669"/>
    <property type="project" value="UniProtKB-SubCell"/>
</dbReference>
<dbReference type="Pfam" id="PF00005">
    <property type="entry name" value="ABC_tran"/>
    <property type="match status" value="1"/>
</dbReference>
<dbReference type="GO" id="GO:0005524">
    <property type="term" value="F:ATP binding"/>
    <property type="evidence" value="ECO:0007669"/>
    <property type="project" value="UniProtKB-KW"/>
</dbReference>
<dbReference type="CDD" id="cd18551">
    <property type="entry name" value="ABC_6TM_LmrA_like"/>
    <property type="match status" value="1"/>
</dbReference>
<keyword evidence="6" id="KW-0547">Nucleotide-binding</keyword>
<dbReference type="InterPro" id="IPR027417">
    <property type="entry name" value="P-loop_NTPase"/>
</dbReference>
<feature type="transmembrane region" description="Helical" evidence="12">
    <location>
        <begin position="47"/>
        <end position="65"/>
    </location>
</feature>
<evidence type="ECO:0000256" key="7">
    <source>
        <dbReference type="ARBA" id="ARBA00022840"/>
    </source>
</evidence>
<keyword evidence="3" id="KW-1003">Cell membrane</keyword>
<dbReference type="AlphaFoldDB" id="A0A1I3U614"/>
<evidence type="ECO:0000256" key="3">
    <source>
        <dbReference type="ARBA" id="ARBA00022475"/>
    </source>
</evidence>
<keyword evidence="8 12" id="KW-1133">Transmembrane helix</keyword>
<dbReference type="Pfam" id="PF00664">
    <property type="entry name" value="ABC_membrane"/>
    <property type="match status" value="1"/>
</dbReference>
<evidence type="ECO:0000259" key="14">
    <source>
        <dbReference type="PROSITE" id="PS50929"/>
    </source>
</evidence>
<evidence type="ECO:0000313" key="16">
    <source>
        <dbReference type="Proteomes" id="UP000198928"/>
    </source>
</evidence>
<accession>A0A1I3U614</accession>
<feature type="transmembrane region" description="Helical" evidence="12">
    <location>
        <begin position="118"/>
        <end position="145"/>
    </location>
</feature>
<dbReference type="FunFam" id="3.40.50.300:FF:000221">
    <property type="entry name" value="Multidrug ABC transporter ATP-binding protein"/>
    <property type="match status" value="1"/>
</dbReference>
<dbReference type="EMBL" id="FOSG01000001">
    <property type="protein sequence ID" value="SFJ78352.1"/>
    <property type="molecule type" value="Genomic_DNA"/>
</dbReference>
<keyword evidence="16" id="KW-1185">Reference proteome</keyword>
<dbReference type="InterPro" id="IPR003439">
    <property type="entry name" value="ABC_transporter-like_ATP-bd"/>
</dbReference>
<dbReference type="PANTHER" id="PTHR43394:SF1">
    <property type="entry name" value="ATP-BINDING CASSETTE SUB-FAMILY B MEMBER 10, MITOCHONDRIAL"/>
    <property type="match status" value="1"/>
</dbReference>
<dbReference type="InterPro" id="IPR017871">
    <property type="entry name" value="ABC_transporter-like_CS"/>
</dbReference>
<organism evidence="15 16">
    <name type="scientific">Streptomyces pini</name>
    <dbReference type="NCBI Taxonomy" id="1520580"/>
    <lineage>
        <taxon>Bacteria</taxon>
        <taxon>Bacillati</taxon>
        <taxon>Actinomycetota</taxon>
        <taxon>Actinomycetes</taxon>
        <taxon>Kitasatosporales</taxon>
        <taxon>Streptomycetaceae</taxon>
        <taxon>Streptomyces</taxon>
    </lineage>
</organism>
<feature type="domain" description="ABC transporter" evidence="13">
    <location>
        <begin position="352"/>
        <end position="586"/>
    </location>
</feature>
<dbReference type="PROSITE" id="PS50929">
    <property type="entry name" value="ABC_TM1F"/>
    <property type="match status" value="1"/>
</dbReference>
<dbReference type="PROSITE" id="PS00211">
    <property type="entry name" value="ABC_TRANSPORTER_1"/>
    <property type="match status" value="1"/>
</dbReference>
<evidence type="ECO:0000256" key="10">
    <source>
        <dbReference type="ARBA" id="ARBA00023455"/>
    </source>
</evidence>
<dbReference type="SUPFAM" id="SSF90123">
    <property type="entry name" value="ABC transporter transmembrane region"/>
    <property type="match status" value="1"/>
</dbReference>
<proteinExistence type="inferred from homology"/>
<dbReference type="Gene3D" id="1.20.1560.10">
    <property type="entry name" value="ABC transporter type 1, transmembrane domain"/>
    <property type="match status" value="1"/>
</dbReference>
<dbReference type="SMART" id="SM00382">
    <property type="entry name" value="AAA"/>
    <property type="match status" value="1"/>
</dbReference>
<evidence type="ECO:0000256" key="5">
    <source>
        <dbReference type="ARBA" id="ARBA00022692"/>
    </source>
</evidence>
<dbReference type="InterPro" id="IPR039421">
    <property type="entry name" value="Type_1_exporter"/>
</dbReference>
<dbReference type="InterPro" id="IPR036640">
    <property type="entry name" value="ABC1_TM_sf"/>
</dbReference>
<gene>
    <name evidence="15" type="ORF">SAMN05192584_101307</name>
</gene>
<evidence type="ECO:0000259" key="13">
    <source>
        <dbReference type="PROSITE" id="PS50893"/>
    </source>
</evidence>
<dbReference type="Gene3D" id="3.40.50.300">
    <property type="entry name" value="P-loop containing nucleotide triphosphate hydrolases"/>
    <property type="match status" value="1"/>
</dbReference>
<feature type="transmembrane region" description="Helical" evidence="12">
    <location>
        <begin position="271"/>
        <end position="292"/>
    </location>
</feature>
<evidence type="ECO:0000256" key="1">
    <source>
        <dbReference type="ARBA" id="ARBA00004429"/>
    </source>
</evidence>
<protein>
    <submittedName>
        <fullName evidence="15">ATP-binding cassette, subfamily B</fullName>
    </submittedName>
</protein>
<evidence type="ECO:0000256" key="6">
    <source>
        <dbReference type="ARBA" id="ARBA00022741"/>
    </source>
</evidence>
<evidence type="ECO:0000313" key="15">
    <source>
        <dbReference type="EMBL" id="SFJ78352.1"/>
    </source>
</evidence>
<evidence type="ECO:0000256" key="11">
    <source>
        <dbReference type="SAM" id="MobiDB-lite"/>
    </source>
</evidence>
<keyword evidence="4" id="KW-0997">Cell inner membrane</keyword>
<dbReference type="SUPFAM" id="SSF52540">
    <property type="entry name" value="P-loop containing nucleoside triphosphate hydrolases"/>
    <property type="match status" value="1"/>
</dbReference>